<evidence type="ECO:0000256" key="2">
    <source>
        <dbReference type="ARBA" id="ARBA00022679"/>
    </source>
</evidence>
<evidence type="ECO:0000259" key="4">
    <source>
        <dbReference type="Pfam" id="PF13649"/>
    </source>
</evidence>
<comment type="caution">
    <text evidence="5">The sequence shown here is derived from an EMBL/GenBank/DDBJ whole genome shotgun (WGS) entry which is preliminary data.</text>
</comment>
<dbReference type="Proteomes" id="UP000074382">
    <property type="component" value="Unassembled WGS sequence"/>
</dbReference>
<accession>A0A147KF44</accession>
<dbReference type="InterPro" id="IPR029063">
    <property type="entry name" value="SAM-dependent_MTases_sf"/>
</dbReference>
<dbReference type="CDD" id="cd02440">
    <property type="entry name" value="AdoMet_MTases"/>
    <property type="match status" value="1"/>
</dbReference>
<keyword evidence="6" id="KW-1185">Reference proteome</keyword>
<dbReference type="SUPFAM" id="SSF53335">
    <property type="entry name" value="S-adenosyl-L-methionine-dependent methyltransferases"/>
    <property type="match status" value="1"/>
</dbReference>
<dbReference type="OrthoDB" id="6064711at2"/>
<dbReference type="GO" id="GO:0008168">
    <property type="term" value="F:methyltransferase activity"/>
    <property type="evidence" value="ECO:0007669"/>
    <property type="project" value="UniProtKB-KW"/>
</dbReference>
<evidence type="ECO:0000313" key="5">
    <source>
        <dbReference type="EMBL" id="KUP95931.1"/>
    </source>
</evidence>
<dbReference type="STRING" id="665004.AC529_14720"/>
<dbReference type="EMBL" id="LGEM01000103">
    <property type="protein sequence ID" value="KUP95931.1"/>
    <property type="molecule type" value="Genomic_DNA"/>
</dbReference>
<evidence type="ECO:0000313" key="6">
    <source>
        <dbReference type="Proteomes" id="UP000074382"/>
    </source>
</evidence>
<sequence length="206" mass="22207">MADSYWNHNTHYHRLVLDAVPQGCASALDVGCGDGLLVARLAERVGRVTGVDRSAAMVRLARERTAHLAGVTVVEADVRDAVGGVLCEGGYDFVSALAVVHHWGFADAVGTLVRLLAPGGVLVVVGLAADRTPVDWLVSAAGVPVSRWLAWRNGGKRDPAGMPVAEPDLSWGEVRAAARRLLPGCRFRRHLLWRYSIVWQKPAQAY</sequence>
<feature type="domain" description="Methyltransferase" evidence="4">
    <location>
        <begin position="28"/>
        <end position="120"/>
    </location>
</feature>
<keyword evidence="2 5" id="KW-0808">Transferase</keyword>
<evidence type="ECO:0000256" key="3">
    <source>
        <dbReference type="ARBA" id="ARBA00022691"/>
    </source>
</evidence>
<dbReference type="InterPro" id="IPR041698">
    <property type="entry name" value="Methyltransf_25"/>
</dbReference>
<dbReference type="Gene3D" id="3.40.50.150">
    <property type="entry name" value="Vaccinia Virus protein VP39"/>
    <property type="match status" value="1"/>
</dbReference>
<dbReference type="AlphaFoldDB" id="A0A147KF44"/>
<dbReference type="PANTHER" id="PTHR43464">
    <property type="entry name" value="METHYLTRANSFERASE"/>
    <property type="match status" value="1"/>
</dbReference>
<dbReference type="PANTHER" id="PTHR43464:SF19">
    <property type="entry name" value="UBIQUINONE BIOSYNTHESIS O-METHYLTRANSFERASE, MITOCHONDRIAL"/>
    <property type="match status" value="1"/>
</dbReference>
<name>A0A147KF44_THECS</name>
<keyword evidence="3" id="KW-0949">S-adenosyl-L-methionine</keyword>
<protein>
    <submittedName>
        <fullName evidence="5">SAM-dependent methyltransferase</fullName>
    </submittedName>
</protein>
<keyword evidence="1 5" id="KW-0489">Methyltransferase</keyword>
<dbReference type="PATRIC" id="fig|665004.4.peg.2419"/>
<gene>
    <name evidence="5" type="ORF">AC529_14720</name>
</gene>
<reference evidence="6" key="1">
    <citation type="journal article" date="2017" name="Acta Aliment.">
        <title>Plant polysaccharide degrading enzyme system of Thermpbifida cellulosilytica TB100 revealed by de novo genome project data.</title>
        <authorList>
            <person name="Toth A."/>
            <person name="Baka E."/>
            <person name="Luzics S."/>
            <person name="Bata-Vidacs I."/>
            <person name="Nagy I."/>
            <person name="Balint B."/>
            <person name="Herceg R."/>
            <person name="Olasz F."/>
            <person name="Wilk T."/>
            <person name="Nagy T."/>
            <person name="Kriszt B."/>
            <person name="Nagy I."/>
            <person name="Kukolya J."/>
        </authorList>
    </citation>
    <scope>NUCLEOTIDE SEQUENCE [LARGE SCALE GENOMIC DNA]</scope>
    <source>
        <strain evidence="6">TB100</strain>
    </source>
</reference>
<dbReference type="Pfam" id="PF13649">
    <property type="entry name" value="Methyltransf_25"/>
    <property type="match status" value="1"/>
</dbReference>
<evidence type="ECO:0000256" key="1">
    <source>
        <dbReference type="ARBA" id="ARBA00022603"/>
    </source>
</evidence>
<dbReference type="RefSeq" id="WP_068756297.1">
    <property type="nucleotide sequence ID" value="NZ_KQ950182.1"/>
</dbReference>
<dbReference type="GO" id="GO:0032259">
    <property type="term" value="P:methylation"/>
    <property type="evidence" value="ECO:0007669"/>
    <property type="project" value="UniProtKB-KW"/>
</dbReference>
<organism evidence="5 6">
    <name type="scientific">Thermobifida cellulosilytica TB100</name>
    <dbReference type="NCBI Taxonomy" id="665004"/>
    <lineage>
        <taxon>Bacteria</taxon>
        <taxon>Bacillati</taxon>
        <taxon>Actinomycetota</taxon>
        <taxon>Actinomycetes</taxon>
        <taxon>Streptosporangiales</taxon>
        <taxon>Nocardiopsidaceae</taxon>
        <taxon>Thermobifida</taxon>
    </lineage>
</organism>
<proteinExistence type="predicted"/>